<evidence type="ECO:0000313" key="3">
    <source>
        <dbReference type="EMBL" id="KAF9526823.1"/>
    </source>
</evidence>
<dbReference type="Gene3D" id="3.40.395.10">
    <property type="entry name" value="Adenoviral Proteinase, Chain A"/>
    <property type="match status" value="1"/>
</dbReference>
<evidence type="ECO:0008006" key="5">
    <source>
        <dbReference type="Google" id="ProtNLM"/>
    </source>
</evidence>
<dbReference type="EMBL" id="MU157867">
    <property type="protein sequence ID" value="KAF9526823.1"/>
    <property type="molecule type" value="Genomic_DNA"/>
</dbReference>
<dbReference type="InterPro" id="IPR038765">
    <property type="entry name" value="Papain-like_cys_pep_sf"/>
</dbReference>
<dbReference type="OrthoDB" id="2436145at2759"/>
<protein>
    <recommendedName>
        <fullName evidence="5">Ubiquitin-like protease family profile domain-containing protein</fullName>
    </recommendedName>
</protein>
<dbReference type="Proteomes" id="UP000807306">
    <property type="component" value="Unassembled WGS sequence"/>
</dbReference>
<keyword evidence="4" id="KW-1185">Reference proteome</keyword>
<reference evidence="3" key="1">
    <citation type="submission" date="2020-11" db="EMBL/GenBank/DDBJ databases">
        <authorList>
            <consortium name="DOE Joint Genome Institute"/>
            <person name="Ahrendt S."/>
            <person name="Riley R."/>
            <person name="Andreopoulos W."/>
            <person name="Labutti K."/>
            <person name="Pangilinan J."/>
            <person name="Ruiz-Duenas F.J."/>
            <person name="Barrasa J.M."/>
            <person name="Sanchez-Garcia M."/>
            <person name="Camarero S."/>
            <person name="Miyauchi S."/>
            <person name="Serrano A."/>
            <person name="Linde D."/>
            <person name="Babiker R."/>
            <person name="Drula E."/>
            <person name="Ayuso-Fernandez I."/>
            <person name="Pacheco R."/>
            <person name="Padilla G."/>
            <person name="Ferreira P."/>
            <person name="Barriuso J."/>
            <person name="Kellner H."/>
            <person name="Castanera R."/>
            <person name="Alfaro M."/>
            <person name="Ramirez L."/>
            <person name="Pisabarro A.G."/>
            <person name="Kuo A."/>
            <person name="Tritt A."/>
            <person name="Lipzen A."/>
            <person name="He G."/>
            <person name="Yan M."/>
            <person name="Ng V."/>
            <person name="Cullen D."/>
            <person name="Martin F."/>
            <person name="Rosso M.-N."/>
            <person name="Henrissat B."/>
            <person name="Hibbett D."/>
            <person name="Martinez A.T."/>
            <person name="Grigoriev I.V."/>
        </authorList>
    </citation>
    <scope>NUCLEOTIDE SEQUENCE</scope>
    <source>
        <strain evidence="3">CBS 506.95</strain>
    </source>
</reference>
<evidence type="ECO:0000256" key="2">
    <source>
        <dbReference type="SAM" id="SignalP"/>
    </source>
</evidence>
<keyword evidence="2" id="KW-0732">Signal</keyword>
<feature type="region of interest" description="Disordered" evidence="1">
    <location>
        <begin position="442"/>
        <end position="480"/>
    </location>
</feature>
<feature type="chain" id="PRO_5040280236" description="Ubiquitin-like protease family profile domain-containing protein" evidence="2">
    <location>
        <begin position="20"/>
        <end position="1772"/>
    </location>
</feature>
<feature type="region of interest" description="Disordered" evidence="1">
    <location>
        <begin position="655"/>
        <end position="682"/>
    </location>
</feature>
<organism evidence="3 4">
    <name type="scientific">Crepidotus variabilis</name>
    <dbReference type="NCBI Taxonomy" id="179855"/>
    <lineage>
        <taxon>Eukaryota</taxon>
        <taxon>Fungi</taxon>
        <taxon>Dikarya</taxon>
        <taxon>Basidiomycota</taxon>
        <taxon>Agaricomycotina</taxon>
        <taxon>Agaricomycetes</taxon>
        <taxon>Agaricomycetidae</taxon>
        <taxon>Agaricales</taxon>
        <taxon>Agaricineae</taxon>
        <taxon>Crepidotaceae</taxon>
        <taxon>Crepidotus</taxon>
    </lineage>
</organism>
<evidence type="ECO:0000313" key="4">
    <source>
        <dbReference type="Proteomes" id="UP000807306"/>
    </source>
</evidence>
<feature type="region of interest" description="Disordered" evidence="1">
    <location>
        <begin position="1388"/>
        <end position="1432"/>
    </location>
</feature>
<evidence type="ECO:0000256" key="1">
    <source>
        <dbReference type="SAM" id="MobiDB-lite"/>
    </source>
</evidence>
<feature type="compositionally biased region" description="Polar residues" evidence="1">
    <location>
        <begin position="442"/>
        <end position="451"/>
    </location>
</feature>
<proteinExistence type="predicted"/>
<feature type="compositionally biased region" description="Acidic residues" evidence="1">
    <location>
        <begin position="1410"/>
        <end position="1426"/>
    </location>
</feature>
<name>A0A9P6ECB6_9AGAR</name>
<comment type="caution">
    <text evidence="3">The sequence shown here is derived from an EMBL/GenBank/DDBJ whole genome shotgun (WGS) entry which is preliminary data.</text>
</comment>
<feature type="region of interest" description="Disordered" evidence="1">
    <location>
        <begin position="1672"/>
        <end position="1692"/>
    </location>
</feature>
<gene>
    <name evidence="3" type="ORF">CPB83DRAFT_837122</name>
</gene>
<dbReference type="SUPFAM" id="SSF54001">
    <property type="entry name" value="Cysteine proteinases"/>
    <property type="match status" value="1"/>
</dbReference>
<accession>A0A9P6ECB6</accession>
<feature type="signal peptide" evidence="2">
    <location>
        <begin position="1"/>
        <end position="19"/>
    </location>
</feature>
<feature type="compositionally biased region" description="Polar residues" evidence="1">
    <location>
        <begin position="655"/>
        <end position="673"/>
    </location>
</feature>
<sequence>MRTFSLTTVVFSMISAIVASPVLGEGNTTSNLSKRGNGNEILYLVTCNGQPHGSIAAYYAHWQDSQTYGAHYPDAVSTSNGGIPPPGSNLRAQYVFPDSRVYATINVVDPGWYQVAGDADNSFGTHFTCRMDNGRQLFSDCFSNYYCQNQQTMNIFNNDEEDTLRERAKGIRKIREVSITSSEIERLIVGGHKLDSSTVNALCAKAQFDAEALGSTDCCVFSLWLGPLVAGKVKVGRVHASVLEQALEAVPDHQIYSLKARTKWIIPLCSFTKPANWILAWIDFGSSQIQFFDSIPEMASTSWAEPLLLKIIDKIFLAIGEPLTVWHDGRWKRVLNSLAVLERQLNGWSCGLFVTMAVMALLKGLGVKETAGNRGLKAARKGAVEALLDLPIFRAPRGADSVPYATDKVEVVAELGPCPPLSIRTNENSMVVDTASIAIANSEGQTSSSDKTFVESKGGQEPAGDDSYGVSKEDDGTSTLPQKRLCEIASDFDNENNPSHQGGKAPKLSFAAKPARKKPMTSSQRETALKNDKWVRSFNERLVTCEGCRSQIKLSAQEKRIYELKNWKEHKATCPHITGHYLVRSRKVLTSKPSVLQLPGQLGIGGFFSTRSGGETQDSPAQLSTTFSATNVGTPAASVPVKYDIRTVKSHRQTPSITNFFSSGPQTRSGTNTKEVKVPNPGTTVQCKHLQGPNYEEYISLTNTRGFGGVDFSHIARAAQQLFPYKTFPPLKDGSDIIILDLDVSVGNGDVPLNGNLEVEKRKWTSAEMHQLEAALKPWVRWEVNYIHRYVKSSLCDGLTGNTKGICDQCLDLVTDESFKQSLRRKNNEANLSQEKPLEKLESRIRYAKSDGVKLLDQNSFWEKLQDPVLFRLHNALKTGGPEDCFLSLFESAQCGELKSHQQFLGICDVFADRLKRENSGNSNAKFGIRYKTDYIQFMTVLRGYGQNSNRQFKIISAALFAPSSRQIKSGNSLRNPALIFENVARVKRYVDLVNYTGPVFKASDATKVRKRLNYSAKLGAHVLGTIFDLSEVEVENAKSIDNIVKRTAKEKAFATQTRAIIAKVPLPGSPPIVIALLPTNGTETAEMIHLQHLQLQKMAAQLKLPLIALAADGAASELAAQFMMDKVQTEEKSLVYDYPLYGIHLRAPVFADTGPLISVTDAPHARKTARNQPQYGTHTASLGVGHLVNQSLVGLYETGAAGLVVRDVANVDKQDDGAARRVFHHQALEAYTTKDNPNMETVSIRPGFEGVFTYLFVLGQLFEAWMSPSMTTHERVLAALRARFWLHYWRQHVLGLSLAFAKFYPDQPFCIWLIATDFVEHFFGISRKLLPNFSYVEFIKIAQHVMIAHDEAVRICRDILSIPVSQPRGEKPLVLVSLGAATAKRAHGKKAKNGGDDAGDNADGYASDIGDEESDGDNEEDDDDQNTSIGVTNKAVPIVPLGDAAAVAAHETAAFSAICQDLEVIVESAGMNGEDIALPLPVSFNKPPITVADVFVPVQNKGTLVDSSSKIAIHLLLKNRKSLQSGTVTKSERVVAISKKYTGELHEKITADGGKEIKFKADEAAHRLWIAQETNTELKREEVKKTRQVRWQSIAKQIEKDLLSKKQVALPQLSEKNVTALNELKRGSFLIMRTTKRFYIGEVLDIYKKGQSLSWLSLRVYLELGLGEINTSSEESDSHSTSEDSLDESSDDMPDFLCIGSAKMKYHLHTHAPVDNVLYHPGPKALVGSRNKMSLVPASALYWTALNKAKSTVLKGFPALQIRIPISTAKK</sequence>
<feature type="region of interest" description="Disordered" evidence="1">
    <location>
        <begin position="492"/>
        <end position="528"/>
    </location>
</feature>